<dbReference type="SMART" id="SM01144">
    <property type="entry name" value="DTW"/>
    <property type="match status" value="1"/>
</dbReference>
<protein>
    <recommendedName>
        <fullName evidence="1">tRNA-uridine aminocarboxypropyltransferase</fullName>
        <ecNumber evidence="1">2.5.1.25</ecNumber>
    </recommendedName>
</protein>
<dbReference type="PANTHER" id="PTHR21392">
    <property type="entry name" value="TRNA-URIDINE AMINOCARBOXYPROPYLTRANSFERASE 2"/>
    <property type="match status" value="1"/>
</dbReference>
<comment type="similarity">
    <text evidence="5">Belongs to the TDD superfamily. DTWD2 family.</text>
</comment>
<sequence>MQRNCSRYCHRCNKAHKACICEKITPIGNNIPLLILQHPSEVNQAKGTARILSLSLEHSQLIVGEEFDQNTEFLDQLDNSDINWHLLYPSDNAKTITSLSSDQNVHNLGLVLLDGTWKKAFKMYQLSQRLQMLPALVLPDDLTGNYRIRKTAKTGGLSTVEAGYHALSLLANDNNHYQPLIDCFDKMVAFHLSQLPPDVYERQFGPGKKTQ</sequence>
<keyword evidence="2" id="KW-0808">Transferase</keyword>
<dbReference type="STRING" id="1080227.A8L45_01765"/>
<dbReference type="GO" id="GO:0008033">
    <property type="term" value="P:tRNA processing"/>
    <property type="evidence" value="ECO:0007669"/>
    <property type="project" value="UniProtKB-KW"/>
</dbReference>
<name>A0A1C3ERD5_9GAMM</name>
<evidence type="ECO:0000256" key="4">
    <source>
        <dbReference type="ARBA" id="ARBA00022694"/>
    </source>
</evidence>
<dbReference type="Proteomes" id="UP000094936">
    <property type="component" value="Unassembled WGS sequence"/>
</dbReference>
<evidence type="ECO:0000256" key="2">
    <source>
        <dbReference type="ARBA" id="ARBA00022679"/>
    </source>
</evidence>
<dbReference type="RefSeq" id="WP_068898598.1">
    <property type="nucleotide sequence ID" value="NZ_JBHUIF010000032.1"/>
</dbReference>
<dbReference type="PANTHER" id="PTHR21392:SF0">
    <property type="entry name" value="TRNA-URIDINE AMINOCARBOXYPROPYLTRANSFERASE 2"/>
    <property type="match status" value="1"/>
</dbReference>
<evidence type="ECO:0000313" key="8">
    <source>
        <dbReference type="Proteomes" id="UP000094936"/>
    </source>
</evidence>
<dbReference type="InterPro" id="IPR039262">
    <property type="entry name" value="DTWD2/TAPT"/>
</dbReference>
<dbReference type="GO" id="GO:0016432">
    <property type="term" value="F:tRNA-uridine aminocarboxypropyltransferase activity"/>
    <property type="evidence" value="ECO:0007669"/>
    <property type="project" value="UniProtKB-EC"/>
</dbReference>
<evidence type="ECO:0000256" key="1">
    <source>
        <dbReference type="ARBA" id="ARBA00012386"/>
    </source>
</evidence>
<accession>A0A1C3ERD5</accession>
<evidence type="ECO:0000256" key="5">
    <source>
        <dbReference type="ARBA" id="ARBA00034489"/>
    </source>
</evidence>
<keyword evidence="3" id="KW-0949">S-adenosyl-L-methionine</keyword>
<keyword evidence="4" id="KW-0819">tRNA processing</keyword>
<proteinExistence type="inferred from homology"/>
<feature type="domain" description="DTW" evidence="6">
    <location>
        <begin position="5"/>
        <end position="196"/>
    </location>
</feature>
<keyword evidence="8" id="KW-1185">Reference proteome</keyword>
<dbReference type="EC" id="2.5.1.25" evidence="1"/>
<organism evidence="7 8">
    <name type="scientific">Veronia pacifica</name>
    <dbReference type="NCBI Taxonomy" id="1080227"/>
    <lineage>
        <taxon>Bacteria</taxon>
        <taxon>Pseudomonadati</taxon>
        <taxon>Pseudomonadota</taxon>
        <taxon>Gammaproteobacteria</taxon>
        <taxon>Vibrionales</taxon>
        <taxon>Vibrionaceae</taxon>
        <taxon>Veronia</taxon>
    </lineage>
</organism>
<evidence type="ECO:0000313" key="7">
    <source>
        <dbReference type="EMBL" id="ODA35790.1"/>
    </source>
</evidence>
<evidence type="ECO:0000259" key="6">
    <source>
        <dbReference type="SMART" id="SM01144"/>
    </source>
</evidence>
<evidence type="ECO:0000256" key="3">
    <source>
        <dbReference type="ARBA" id="ARBA00022691"/>
    </source>
</evidence>
<dbReference type="EMBL" id="LYBM01000002">
    <property type="protein sequence ID" value="ODA35790.1"/>
    <property type="molecule type" value="Genomic_DNA"/>
</dbReference>
<dbReference type="Pfam" id="PF03942">
    <property type="entry name" value="DTW"/>
    <property type="match status" value="1"/>
</dbReference>
<dbReference type="OrthoDB" id="268835at2"/>
<comment type="caution">
    <text evidence="7">The sequence shown here is derived from an EMBL/GenBank/DDBJ whole genome shotgun (WGS) entry which is preliminary data.</text>
</comment>
<gene>
    <name evidence="7" type="ORF">A8L45_01765</name>
</gene>
<dbReference type="AlphaFoldDB" id="A0A1C3ERD5"/>
<dbReference type="InterPro" id="IPR005636">
    <property type="entry name" value="DTW"/>
</dbReference>
<reference evidence="7 8" key="1">
    <citation type="submission" date="2016-05" db="EMBL/GenBank/DDBJ databases">
        <title>Genomic Taxonomy of the Vibrionaceae.</title>
        <authorList>
            <person name="Gomez-Gil B."/>
            <person name="Enciso-Ibarra J."/>
        </authorList>
    </citation>
    <scope>NUCLEOTIDE SEQUENCE [LARGE SCALE GENOMIC DNA]</scope>
    <source>
        <strain evidence="7 8">CAIM 1920</strain>
    </source>
</reference>